<evidence type="ECO:0000313" key="6">
    <source>
        <dbReference type="Proteomes" id="UP001431783"/>
    </source>
</evidence>
<evidence type="ECO:0000256" key="3">
    <source>
        <dbReference type="ARBA" id="ARBA00023193"/>
    </source>
</evidence>
<protein>
    <recommendedName>
        <fullName evidence="7">Eukaryotic translation initiation factor 4E binding protein</fullName>
    </recommendedName>
</protein>
<dbReference type="PANTHER" id="PTHR12669">
    <property type="entry name" value="EUKARYOTIC TRANSLATION INITIATION FACTOR 4E-BINDING PROTEIN"/>
    <property type="match status" value="1"/>
</dbReference>
<reference evidence="5 6" key="1">
    <citation type="submission" date="2023-03" db="EMBL/GenBank/DDBJ databases">
        <title>Genome insight into feeding habits of ladybird beetles.</title>
        <authorList>
            <person name="Li H.-S."/>
            <person name="Huang Y.-H."/>
            <person name="Pang H."/>
        </authorList>
    </citation>
    <scope>NUCLEOTIDE SEQUENCE [LARGE SCALE GENOMIC DNA]</scope>
    <source>
        <strain evidence="5">SYSU_2023b</strain>
        <tissue evidence="5">Whole body</tissue>
    </source>
</reference>
<comment type="caution">
    <text evidence="5">The sequence shown here is derived from an EMBL/GenBank/DDBJ whole genome shotgun (WGS) entry which is preliminary data.</text>
</comment>
<name>A0AAW1UXX6_9CUCU</name>
<dbReference type="GO" id="GO:0005737">
    <property type="term" value="C:cytoplasm"/>
    <property type="evidence" value="ECO:0007669"/>
    <property type="project" value="TreeGrafter"/>
</dbReference>
<dbReference type="GO" id="GO:0008190">
    <property type="term" value="F:eukaryotic initiation factor 4E binding"/>
    <property type="evidence" value="ECO:0007669"/>
    <property type="project" value="InterPro"/>
</dbReference>
<feature type="compositionally biased region" description="Basic and acidic residues" evidence="4">
    <location>
        <begin position="100"/>
        <end position="112"/>
    </location>
</feature>
<feature type="compositionally biased region" description="Acidic residues" evidence="4">
    <location>
        <begin position="113"/>
        <end position="122"/>
    </location>
</feature>
<feature type="compositionally biased region" description="Basic residues" evidence="4">
    <location>
        <begin position="90"/>
        <end position="99"/>
    </location>
</feature>
<proteinExistence type="inferred from homology"/>
<accession>A0AAW1UXX6</accession>
<keyword evidence="3" id="KW-0652">Protein synthesis inhibitor</keyword>
<dbReference type="Pfam" id="PF05456">
    <property type="entry name" value="eIF_4EBP"/>
    <property type="match status" value="1"/>
</dbReference>
<dbReference type="AlphaFoldDB" id="A0AAW1UXX6"/>
<dbReference type="InterPro" id="IPR008606">
    <property type="entry name" value="EIF4EBP"/>
</dbReference>
<evidence type="ECO:0000256" key="2">
    <source>
        <dbReference type="ARBA" id="ARBA00022845"/>
    </source>
</evidence>
<dbReference type="EMBL" id="JARQZJ010000121">
    <property type="protein sequence ID" value="KAK9888267.1"/>
    <property type="molecule type" value="Genomic_DNA"/>
</dbReference>
<organism evidence="5 6">
    <name type="scientific">Henosepilachna vigintioctopunctata</name>
    <dbReference type="NCBI Taxonomy" id="420089"/>
    <lineage>
        <taxon>Eukaryota</taxon>
        <taxon>Metazoa</taxon>
        <taxon>Ecdysozoa</taxon>
        <taxon>Arthropoda</taxon>
        <taxon>Hexapoda</taxon>
        <taxon>Insecta</taxon>
        <taxon>Pterygota</taxon>
        <taxon>Neoptera</taxon>
        <taxon>Endopterygota</taxon>
        <taxon>Coleoptera</taxon>
        <taxon>Polyphaga</taxon>
        <taxon>Cucujiformia</taxon>
        <taxon>Coccinelloidea</taxon>
        <taxon>Coccinellidae</taxon>
        <taxon>Epilachninae</taxon>
        <taxon>Epilachnini</taxon>
        <taxon>Henosepilachna</taxon>
    </lineage>
</organism>
<sequence>MSSSPLAKQVTGSKAIPTRKVVINDACELPNYYSATPGGTLYSTTPGGTRIVYEPSFIMNLRNSPLSKTPPTYEIPSSLLRGSTPEKKTKSPSKRHYNKNHIDSTKRDTKQIEDEDQFSLDL</sequence>
<evidence type="ECO:0000256" key="1">
    <source>
        <dbReference type="ARBA" id="ARBA00005480"/>
    </source>
</evidence>
<feature type="region of interest" description="Disordered" evidence="4">
    <location>
        <begin position="63"/>
        <end position="122"/>
    </location>
</feature>
<evidence type="ECO:0000256" key="4">
    <source>
        <dbReference type="SAM" id="MobiDB-lite"/>
    </source>
</evidence>
<gene>
    <name evidence="5" type="ORF">WA026_000530</name>
</gene>
<evidence type="ECO:0000313" key="5">
    <source>
        <dbReference type="EMBL" id="KAK9888267.1"/>
    </source>
</evidence>
<dbReference type="PANTHER" id="PTHR12669:SF12">
    <property type="entry name" value="EUKARYOTIC TRANSLATION INITIATION FACTOR 4E-BINDING PROTEIN"/>
    <property type="match status" value="1"/>
</dbReference>
<evidence type="ECO:0008006" key="7">
    <source>
        <dbReference type="Google" id="ProtNLM"/>
    </source>
</evidence>
<keyword evidence="2" id="KW-0810">Translation regulation</keyword>
<comment type="similarity">
    <text evidence="1">Belongs to the eIF4E-binding protein family.</text>
</comment>
<dbReference type="Proteomes" id="UP001431783">
    <property type="component" value="Unassembled WGS sequence"/>
</dbReference>
<dbReference type="GO" id="GO:0045947">
    <property type="term" value="P:negative regulation of translational initiation"/>
    <property type="evidence" value="ECO:0007669"/>
    <property type="project" value="InterPro"/>
</dbReference>
<keyword evidence="6" id="KW-1185">Reference proteome</keyword>